<dbReference type="OMA" id="DYDRPMY"/>
<dbReference type="GO" id="GO:0005737">
    <property type="term" value="C:cytoplasm"/>
    <property type="evidence" value="ECO:0007669"/>
    <property type="project" value="TreeGrafter"/>
</dbReference>
<reference evidence="10 11" key="1">
    <citation type="journal article" date="2015" name="Genome Biol. Evol.">
        <title>Phylogenomic analyses indicate that early fungi evolved digesting cell walls of algal ancestors of land plants.</title>
        <authorList>
            <person name="Chang Y."/>
            <person name="Wang S."/>
            <person name="Sekimoto S."/>
            <person name="Aerts A.L."/>
            <person name="Choi C."/>
            <person name="Clum A."/>
            <person name="LaButti K.M."/>
            <person name="Lindquist E.A."/>
            <person name="Yee Ngan C."/>
            <person name="Ohm R.A."/>
            <person name="Salamov A.A."/>
            <person name="Grigoriev I.V."/>
            <person name="Spatafora J.W."/>
            <person name="Berbee M.L."/>
        </authorList>
    </citation>
    <scope>NUCLEOTIDE SEQUENCE [LARGE SCALE GENOMIC DNA]</scope>
    <source>
        <strain evidence="10 11">JEL478</strain>
    </source>
</reference>
<dbReference type="GO" id="GO:0004401">
    <property type="term" value="F:histidinol-phosphatase activity"/>
    <property type="evidence" value="ECO:0007669"/>
    <property type="project" value="UniProtKB-UniRule"/>
</dbReference>
<accession>A0A139A7M9</accession>
<dbReference type="PANTHER" id="PTHR21039">
    <property type="entry name" value="HISTIDINOL PHOSPHATASE-RELATED"/>
    <property type="match status" value="1"/>
</dbReference>
<evidence type="ECO:0000259" key="9">
    <source>
        <dbReference type="Pfam" id="PF02811"/>
    </source>
</evidence>
<dbReference type="InterPro" id="IPR010140">
    <property type="entry name" value="Histidinol_P_phosphatase_HisJ"/>
</dbReference>
<dbReference type="EC" id="3.1.3.15" evidence="3 8"/>
<feature type="domain" description="PHP" evidence="9">
    <location>
        <begin position="4"/>
        <end position="217"/>
    </location>
</feature>
<evidence type="ECO:0000256" key="3">
    <source>
        <dbReference type="ARBA" id="ARBA00013085"/>
    </source>
</evidence>
<dbReference type="PANTHER" id="PTHR21039:SF0">
    <property type="entry name" value="HISTIDINOL-PHOSPHATASE"/>
    <property type="match status" value="1"/>
</dbReference>
<comment type="similarity">
    <text evidence="2 8">Belongs to the PHP hydrolase family. HisK subfamily.</text>
</comment>
<evidence type="ECO:0000256" key="1">
    <source>
        <dbReference type="ARBA" id="ARBA00004970"/>
    </source>
</evidence>
<evidence type="ECO:0000256" key="4">
    <source>
        <dbReference type="ARBA" id="ARBA00022605"/>
    </source>
</evidence>
<comment type="catalytic activity">
    <reaction evidence="7 8">
        <text>L-histidinol phosphate + H2O = L-histidinol + phosphate</text>
        <dbReference type="Rhea" id="RHEA:14465"/>
        <dbReference type="ChEBI" id="CHEBI:15377"/>
        <dbReference type="ChEBI" id="CHEBI:43474"/>
        <dbReference type="ChEBI" id="CHEBI:57699"/>
        <dbReference type="ChEBI" id="CHEBI:57980"/>
        <dbReference type="EC" id="3.1.3.15"/>
    </reaction>
</comment>
<evidence type="ECO:0000256" key="2">
    <source>
        <dbReference type="ARBA" id="ARBA00009152"/>
    </source>
</evidence>
<sequence>MISFHSHSGQFCRHAHGTLEEVVQSAIAKGFSVLGLSEHMPRTRKEDMYPEESDLAPDDLATAFDTYVVEARRLQKAYADKIHLLVGMETEHVPQAFYLADAARLKKQHALEYLVGSLHHVDGIAIDFDEKTLRAAEEHCRVAVGGAETQDGTEELFRRYFDQQYEMFLALKPEVVGHFDLVRMWRRKHPLSEEVWTRVKRNVNFVVQYGGLFEVNSRAYRKGLPEAYPMREILEYMLSRHARLTISDDSHGPDQVGAHYERACAYLRSMGVNSVYALRSSGPGKVEHVEWSLERVEKAR</sequence>
<dbReference type="NCBIfam" id="TIGR01856">
    <property type="entry name" value="hisJ_fam"/>
    <property type="match status" value="1"/>
</dbReference>
<proteinExistence type="inferred from homology"/>
<dbReference type="Pfam" id="PF02811">
    <property type="entry name" value="PHP"/>
    <property type="match status" value="1"/>
</dbReference>
<gene>
    <name evidence="10" type="ORF">M427DRAFT_59532</name>
</gene>
<name>A0A139A7M9_GONPJ</name>
<dbReference type="AlphaFoldDB" id="A0A139A7M9"/>
<organism evidence="10 11">
    <name type="scientific">Gonapodya prolifera (strain JEL478)</name>
    <name type="common">Monoblepharis prolifera</name>
    <dbReference type="NCBI Taxonomy" id="1344416"/>
    <lineage>
        <taxon>Eukaryota</taxon>
        <taxon>Fungi</taxon>
        <taxon>Fungi incertae sedis</taxon>
        <taxon>Chytridiomycota</taxon>
        <taxon>Chytridiomycota incertae sedis</taxon>
        <taxon>Monoblepharidomycetes</taxon>
        <taxon>Monoblepharidales</taxon>
        <taxon>Gonapodyaceae</taxon>
        <taxon>Gonapodya</taxon>
    </lineage>
</organism>
<keyword evidence="6 8" id="KW-0368">Histidine biosynthesis</keyword>
<evidence type="ECO:0000313" key="11">
    <source>
        <dbReference type="Proteomes" id="UP000070544"/>
    </source>
</evidence>
<dbReference type="EMBL" id="KQ965788">
    <property type="protein sequence ID" value="KXS12373.1"/>
    <property type="molecule type" value="Genomic_DNA"/>
</dbReference>
<dbReference type="UniPathway" id="UPA00031">
    <property type="reaction ID" value="UER00013"/>
</dbReference>
<dbReference type="STRING" id="1344416.A0A139A7M9"/>
<evidence type="ECO:0000256" key="5">
    <source>
        <dbReference type="ARBA" id="ARBA00022801"/>
    </source>
</evidence>
<evidence type="ECO:0000256" key="6">
    <source>
        <dbReference type="ARBA" id="ARBA00023102"/>
    </source>
</evidence>
<dbReference type="GO" id="GO:0000105">
    <property type="term" value="P:L-histidine biosynthetic process"/>
    <property type="evidence" value="ECO:0007669"/>
    <property type="project" value="UniProtKB-UniRule"/>
</dbReference>
<keyword evidence="4 8" id="KW-0028">Amino-acid biosynthesis</keyword>
<dbReference type="InterPro" id="IPR016195">
    <property type="entry name" value="Pol/histidinol_Pase-like"/>
</dbReference>
<dbReference type="InterPro" id="IPR004013">
    <property type="entry name" value="PHP_dom"/>
</dbReference>
<evidence type="ECO:0000256" key="7">
    <source>
        <dbReference type="ARBA" id="ARBA00049158"/>
    </source>
</evidence>
<protein>
    <recommendedName>
        <fullName evidence="3 8">Histidinol-phosphatase</fullName>
        <shortName evidence="8">HolPase</shortName>
        <ecNumber evidence="3 8">3.1.3.15</ecNumber>
    </recommendedName>
</protein>
<comment type="pathway">
    <text evidence="1 8">Amino-acid biosynthesis; L-histidine biosynthesis; L-histidine from 5-phospho-alpha-D-ribose 1-diphosphate: step 8/9.</text>
</comment>
<keyword evidence="5 8" id="KW-0378">Hydrolase</keyword>
<dbReference type="SUPFAM" id="SSF89550">
    <property type="entry name" value="PHP domain-like"/>
    <property type="match status" value="1"/>
</dbReference>
<dbReference type="OrthoDB" id="5957391at2759"/>
<dbReference type="Gene3D" id="3.20.20.140">
    <property type="entry name" value="Metal-dependent hydrolases"/>
    <property type="match status" value="1"/>
</dbReference>
<evidence type="ECO:0000256" key="8">
    <source>
        <dbReference type="RuleBase" id="RU366003"/>
    </source>
</evidence>
<keyword evidence="11" id="KW-1185">Reference proteome</keyword>
<evidence type="ECO:0000313" key="10">
    <source>
        <dbReference type="EMBL" id="KXS12373.1"/>
    </source>
</evidence>
<dbReference type="CDD" id="cd12110">
    <property type="entry name" value="PHP_HisPPase_Hisj_like"/>
    <property type="match status" value="1"/>
</dbReference>
<dbReference type="Proteomes" id="UP000070544">
    <property type="component" value="Unassembled WGS sequence"/>
</dbReference>